<dbReference type="Gene3D" id="3.90.70.10">
    <property type="entry name" value="Cysteine proteinases"/>
    <property type="match status" value="1"/>
</dbReference>
<dbReference type="PANTHER" id="PTHR43982:SF1">
    <property type="entry name" value="UBIQUITIN CARBOXYL-TERMINAL HYDROLASE 14"/>
    <property type="match status" value="1"/>
</dbReference>
<dbReference type="Proteomes" id="UP001432027">
    <property type="component" value="Unassembled WGS sequence"/>
</dbReference>
<dbReference type="InterPro" id="IPR044635">
    <property type="entry name" value="UBP14-like"/>
</dbReference>
<keyword evidence="4" id="KW-0833">Ubl conjugation pathway</keyword>
<evidence type="ECO:0000256" key="5">
    <source>
        <dbReference type="ARBA" id="ARBA00022801"/>
    </source>
</evidence>
<feature type="domain" description="USP" evidence="7">
    <location>
        <begin position="1"/>
        <end position="206"/>
    </location>
</feature>
<evidence type="ECO:0000256" key="6">
    <source>
        <dbReference type="ARBA" id="ARBA00022807"/>
    </source>
</evidence>
<reference evidence="8" key="1">
    <citation type="submission" date="2023-10" db="EMBL/GenBank/DDBJ databases">
        <title>Genome assembly of Pristionchus species.</title>
        <authorList>
            <person name="Yoshida K."/>
            <person name="Sommer R.J."/>
        </authorList>
    </citation>
    <scope>NUCLEOTIDE SEQUENCE</scope>
    <source>
        <strain evidence="8">RS0144</strain>
    </source>
</reference>
<evidence type="ECO:0000313" key="9">
    <source>
        <dbReference type="Proteomes" id="UP001432027"/>
    </source>
</evidence>
<dbReference type="EMBL" id="BTSX01000005">
    <property type="protein sequence ID" value="GMT01535.1"/>
    <property type="molecule type" value="Genomic_DNA"/>
</dbReference>
<proteinExistence type="predicted"/>
<sequence length="232" mass="26822">EDIAKLFSIESARRKRCRDNEECKGHEQKDEGPIHYQHISRNNQVVDLEAILSAEWMPEEGETEPRHCSNCCECCRVAEEGHDEDKCDGCKKDRRHYVEEQSFQFKGDSKYALVAFNILQYTEKVDWALAPNCDLNNMKLMGREWKAVAMIKHIGSSWGGWSRGHYVAYTRQDDDKWWIHDDDARPYSIGSEYKHRSGYSLYPEGATDMAGVQAILFEERFTTGKLDGDVVV</sequence>
<organism evidence="8 9">
    <name type="scientific">Pristionchus entomophagus</name>
    <dbReference type="NCBI Taxonomy" id="358040"/>
    <lineage>
        <taxon>Eukaryota</taxon>
        <taxon>Metazoa</taxon>
        <taxon>Ecdysozoa</taxon>
        <taxon>Nematoda</taxon>
        <taxon>Chromadorea</taxon>
        <taxon>Rhabditida</taxon>
        <taxon>Rhabditina</taxon>
        <taxon>Diplogasteromorpha</taxon>
        <taxon>Diplogasteroidea</taxon>
        <taxon>Neodiplogasteridae</taxon>
        <taxon>Pristionchus</taxon>
    </lineage>
</organism>
<name>A0AAV5U3W3_9BILA</name>
<evidence type="ECO:0000256" key="1">
    <source>
        <dbReference type="ARBA" id="ARBA00000707"/>
    </source>
</evidence>
<dbReference type="PANTHER" id="PTHR43982">
    <property type="entry name" value="UBIQUITIN CARBOXYL-TERMINAL HYDROLASE"/>
    <property type="match status" value="1"/>
</dbReference>
<dbReference type="GO" id="GO:0070628">
    <property type="term" value="F:proteasome binding"/>
    <property type="evidence" value="ECO:0007669"/>
    <property type="project" value="TreeGrafter"/>
</dbReference>
<dbReference type="PROSITE" id="PS50235">
    <property type="entry name" value="USP_3"/>
    <property type="match status" value="1"/>
</dbReference>
<protein>
    <recommendedName>
        <fullName evidence="2">ubiquitinyl hydrolase 1</fullName>
        <ecNumber evidence="2">3.4.19.12</ecNumber>
    </recommendedName>
</protein>
<evidence type="ECO:0000313" key="8">
    <source>
        <dbReference type="EMBL" id="GMT01535.1"/>
    </source>
</evidence>
<dbReference type="EC" id="3.4.19.12" evidence="2"/>
<comment type="caution">
    <text evidence="8">The sequence shown here is derived from an EMBL/GenBank/DDBJ whole genome shotgun (WGS) entry which is preliminary data.</text>
</comment>
<dbReference type="GO" id="GO:0016579">
    <property type="term" value="P:protein deubiquitination"/>
    <property type="evidence" value="ECO:0007669"/>
    <property type="project" value="InterPro"/>
</dbReference>
<accession>A0AAV5U3W3</accession>
<feature type="non-terminal residue" evidence="8">
    <location>
        <position position="1"/>
    </location>
</feature>
<keyword evidence="5" id="KW-0378">Hydrolase</keyword>
<dbReference type="GO" id="GO:0043161">
    <property type="term" value="P:proteasome-mediated ubiquitin-dependent protein catabolic process"/>
    <property type="evidence" value="ECO:0007669"/>
    <property type="project" value="InterPro"/>
</dbReference>
<keyword evidence="3" id="KW-0645">Protease</keyword>
<dbReference type="AlphaFoldDB" id="A0AAV5U3W3"/>
<dbReference type="InterPro" id="IPR028889">
    <property type="entry name" value="USP"/>
</dbReference>
<gene>
    <name evidence="8" type="ORF">PENTCL1PPCAC_23709</name>
</gene>
<keyword evidence="9" id="KW-1185">Reference proteome</keyword>
<dbReference type="GO" id="GO:0004843">
    <property type="term" value="F:cysteine-type deubiquitinase activity"/>
    <property type="evidence" value="ECO:0007669"/>
    <property type="project" value="UniProtKB-EC"/>
</dbReference>
<keyword evidence="6" id="KW-0788">Thiol protease</keyword>
<dbReference type="GO" id="GO:0061136">
    <property type="term" value="P:regulation of proteasomal protein catabolic process"/>
    <property type="evidence" value="ECO:0007669"/>
    <property type="project" value="TreeGrafter"/>
</dbReference>
<evidence type="ECO:0000256" key="2">
    <source>
        <dbReference type="ARBA" id="ARBA00012759"/>
    </source>
</evidence>
<evidence type="ECO:0000256" key="4">
    <source>
        <dbReference type="ARBA" id="ARBA00022786"/>
    </source>
</evidence>
<evidence type="ECO:0000259" key="7">
    <source>
        <dbReference type="PROSITE" id="PS50235"/>
    </source>
</evidence>
<comment type="catalytic activity">
    <reaction evidence="1">
        <text>Thiol-dependent hydrolysis of ester, thioester, amide, peptide and isopeptide bonds formed by the C-terminal Gly of ubiquitin (a 76-residue protein attached to proteins as an intracellular targeting signal).</text>
        <dbReference type="EC" id="3.4.19.12"/>
    </reaction>
</comment>
<evidence type="ECO:0000256" key="3">
    <source>
        <dbReference type="ARBA" id="ARBA00022670"/>
    </source>
</evidence>